<reference evidence="2" key="1">
    <citation type="submission" date="2014-12" db="EMBL/GenBank/DDBJ databases">
        <title>Genome Sequence of Valsa Canker Pathogens Uncovers a Specific Adaption of Colonization on Woody Bark.</title>
        <authorList>
            <person name="Yin Z."/>
            <person name="Liu H."/>
            <person name="Gao X."/>
            <person name="Li Z."/>
            <person name="Song N."/>
            <person name="Ke X."/>
            <person name="Dai Q."/>
            <person name="Wu Y."/>
            <person name="Sun Y."/>
            <person name="Xu J.-R."/>
            <person name="Kang Z.K."/>
            <person name="Wang L."/>
            <person name="Huang L."/>
        </authorList>
    </citation>
    <scope>NUCLEOTIDE SEQUENCE [LARGE SCALE GENOMIC DNA]</scope>
    <source>
        <strain evidence="2">03-8</strain>
    </source>
</reference>
<keyword evidence="3" id="KW-1185">Reference proteome</keyword>
<gene>
    <name evidence="2" type="ORF">VM1G_03380</name>
</gene>
<dbReference type="AlphaFoldDB" id="A0A194VUX3"/>
<accession>A0A194VUX3</accession>
<dbReference type="EMBL" id="CM003100">
    <property type="protein sequence ID" value="KUI67605.1"/>
    <property type="molecule type" value="Genomic_DNA"/>
</dbReference>
<evidence type="ECO:0000256" key="1">
    <source>
        <dbReference type="SAM" id="MobiDB-lite"/>
    </source>
</evidence>
<proteinExistence type="predicted"/>
<evidence type="ECO:0000313" key="2">
    <source>
        <dbReference type="EMBL" id="KUI67605.1"/>
    </source>
</evidence>
<name>A0A194VUX3_CYTMA</name>
<dbReference type="Proteomes" id="UP000078559">
    <property type="component" value="Chromosome 3"/>
</dbReference>
<feature type="compositionally biased region" description="Polar residues" evidence="1">
    <location>
        <begin position="121"/>
        <end position="133"/>
    </location>
</feature>
<protein>
    <submittedName>
        <fullName evidence="2">Uncharacterized protein</fullName>
    </submittedName>
</protein>
<feature type="region of interest" description="Disordered" evidence="1">
    <location>
        <begin position="67"/>
        <end position="144"/>
    </location>
</feature>
<evidence type="ECO:0000313" key="3">
    <source>
        <dbReference type="Proteomes" id="UP000078559"/>
    </source>
</evidence>
<dbReference type="OrthoDB" id="5181427at2759"/>
<sequence length="220" mass="24832">MRKKDQMDHPEGQPIDPEDLVRRLNIVLAEQHLQELQLGKRLQGQDLDLFGLGRKLNLRSWKSAASTKATQSQVDLAHPDQNPSKGEQRKSVTGVFRAKPTYSATRSDECTPPQDYKTFGRSASTRHAQSQRNIRQKHDEPHHKDRHTLVLELENIDEIGRGRVGDSKQHYPPGWSQADTIDSRPRALQLLKRMSSISALKAKLGGETMKGKLAGHKATR</sequence>
<organism evidence="2 3">
    <name type="scientific">Cytospora mali</name>
    <name type="common">Apple Valsa canker fungus</name>
    <name type="synonym">Valsa mali</name>
    <dbReference type="NCBI Taxonomy" id="578113"/>
    <lineage>
        <taxon>Eukaryota</taxon>
        <taxon>Fungi</taxon>
        <taxon>Dikarya</taxon>
        <taxon>Ascomycota</taxon>
        <taxon>Pezizomycotina</taxon>
        <taxon>Sordariomycetes</taxon>
        <taxon>Sordariomycetidae</taxon>
        <taxon>Diaporthales</taxon>
        <taxon>Cytosporaceae</taxon>
        <taxon>Cytospora</taxon>
    </lineage>
</organism>
<dbReference type="SMR" id="A0A194VUX3"/>